<proteinExistence type="predicted"/>
<gene>
    <name evidence="1" type="ORF">TNIN_148141</name>
</gene>
<reference evidence="1" key="1">
    <citation type="submission" date="2020-08" db="EMBL/GenBank/DDBJ databases">
        <title>Multicomponent nature underlies the extraordinary mechanical properties of spider dragline silk.</title>
        <authorList>
            <person name="Kono N."/>
            <person name="Nakamura H."/>
            <person name="Mori M."/>
            <person name="Yoshida Y."/>
            <person name="Ohtoshi R."/>
            <person name="Malay A.D."/>
            <person name="Moran D.A.P."/>
            <person name="Tomita M."/>
            <person name="Numata K."/>
            <person name="Arakawa K."/>
        </authorList>
    </citation>
    <scope>NUCLEOTIDE SEQUENCE</scope>
</reference>
<dbReference type="EMBL" id="BMAV01002044">
    <property type="protein sequence ID" value="GFY40687.1"/>
    <property type="molecule type" value="Genomic_DNA"/>
</dbReference>
<organism evidence="1 2">
    <name type="scientific">Trichonephila inaurata madagascariensis</name>
    <dbReference type="NCBI Taxonomy" id="2747483"/>
    <lineage>
        <taxon>Eukaryota</taxon>
        <taxon>Metazoa</taxon>
        <taxon>Ecdysozoa</taxon>
        <taxon>Arthropoda</taxon>
        <taxon>Chelicerata</taxon>
        <taxon>Arachnida</taxon>
        <taxon>Araneae</taxon>
        <taxon>Araneomorphae</taxon>
        <taxon>Entelegynae</taxon>
        <taxon>Araneoidea</taxon>
        <taxon>Nephilidae</taxon>
        <taxon>Trichonephila</taxon>
        <taxon>Trichonephila inaurata</taxon>
    </lineage>
</organism>
<accession>A0A8X6WSK8</accession>
<sequence length="88" mass="10233">MGDLTLGKIIRKMKYGRMRTSMVVKLSRHPFTCLENISYCKKAVPKIQYWSFMSDYCSRQPAYCLIGKKRLMAARGKEMPKGMKYIIG</sequence>
<keyword evidence="2" id="KW-1185">Reference proteome</keyword>
<comment type="caution">
    <text evidence="1">The sequence shown here is derived from an EMBL/GenBank/DDBJ whole genome shotgun (WGS) entry which is preliminary data.</text>
</comment>
<dbReference type="Proteomes" id="UP000886998">
    <property type="component" value="Unassembled WGS sequence"/>
</dbReference>
<dbReference type="AlphaFoldDB" id="A0A8X6WSK8"/>
<name>A0A8X6WSK8_9ARAC</name>
<evidence type="ECO:0000313" key="1">
    <source>
        <dbReference type="EMBL" id="GFY40687.1"/>
    </source>
</evidence>
<protein>
    <submittedName>
        <fullName evidence="1">Uncharacterized protein</fullName>
    </submittedName>
</protein>
<evidence type="ECO:0000313" key="2">
    <source>
        <dbReference type="Proteomes" id="UP000886998"/>
    </source>
</evidence>